<keyword evidence="1" id="KW-0004">4Fe-4S</keyword>
<evidence type="ECO:0000256" key="2">
    <source>
        <dbReference type="ARBA" id="ARBA00022723"/>
    </source>
</evidence>
<dbReference type="PROSITE" id="PS00198">
    <property type="entry name" value="4FE4S_FER_1"/>
    <property type="match status" value="1"/>
</dbReference>
<dbReference type="Gene3D" id="3.40.950.10">
    <property type="entry name" value="Fe-only Hydrogenase (Larger Subunit), Chain L, domain 3"/>
    <property type="match status" value="1"/>
</dbReference>
<evidence type="ECO:0000313" key="9">
    <source>
        <dbReference type="EMBL" id="HJD96075.1"/>
    </source>
</evidence>
<dbReference type="InterPro" id="IPR036991">
    <property type="entry name" value="Fe_hydrogenase_ssu_sf"/>
</dbReference>
<organism evidence="9 10">
    <name type="scientific">Mailhella massiliensis</name>
    <dbReference type="NCBI Taxonomy" id="1903261"/>
    <lineage>
        <taxon>Bacteria</taxon>
        <taxon>Pseudomonadati</taxon>
        <taxon>Thermodesulfobacteriota</taxon>
        <taxon>Desulfovibrionia</taxon>
        <taxon>Desulfovibrionales</taxon>
        <taxon>Desulfovibrionaceae</taxon>
        <taxon>Mailhella</taxon>
    </lineage>
</organism>
<dbReference type="InterPro" id="IPR036010">
    <property type="entry name" value="2Fe-2S_ferredoxin-like_sf"/>
</dbReference>
<reference evidence="9" key="1">
    <citation type="journal article" date="2021" name="PeerJ">
        <title>Extensive microbial diversity within the chicken gut microbiome revealed by metagenomics and culture.</title>
        <authorList>
            <person name="Gilroy R."/>
            <person name="Ravi A."/>
            <person name="Getino M."/>
            <person name="Pursley I."/>
            <person name="Horton D.L."/>
            <person name="Alikhan N.F."/>
            <person name="Baker D."/>
            <person name="Gharbi K."/>
            <person name="Hall N."/>
            <person name="Watson M."/>
            <person name="Adriaenssens E.M."/>
            <person name="Foster-Nyarko E."/>
            <person name="Jarju S."/>
            <person name="Secka A."/>
            <person name="Antonio M."/>
            <person name="Oren A."/>
            <person name="Chaudhuri R.R."/>
            <person name="La Ragione R."/>
            <person name="Hildebrand F."/>
            <person name="Pallen M.J."/>
        </authorList>
    </citation>
    <scope>NUCLEOTIDE SEQUENCE</scope>
    <source>
        <strain evidence="9">ChiGjej2B2-19336</strain>
    </source>
</reference>
<feature type="domain" description="2Fe-2S ferredoxin-type" evidence="6">
    <location>
        <begin position="1"/>
        <end position="81"/>
    </location>
</feature>
<evidence type="ECO:0000256" key="1">
    <source>
        <dbReference type="ARBA" id="ARBA00022485"/>
    </source>
</evidence>
<dbReference type="SUPFAM" id="SSF53920">
    <property type="entry name" value="Fe-only hydrogenase"/>
    <property type="match status" value="1"/>
</dbReference>
<gene>
    <name evidence="9" type="ORF">K8W16_00280</name>
</gene>
<dbReference type="InterPro" id="IPR017900">
    <property type="entry name" value="4Fe4S_Fe_S_CS"/>
</dbReference>
<dbReference type="PROSITE" id="PS51839">
    <property type="entry name" value="4FE4S_HC3"/>
    <property type="match status" value="1"/>
</dbReference>
<dbReference type="InterPro" id="IPR050340">
    <property type="entry name" value="Cytosolic_Fe-S_CAF"/>
</dbReference>
<dbReference type="RefSeq" id="WP_304120147.1">
    <property type="nucleotide sequence ID" value="NZ_DYZA01000006.1"/>
</dbReference>
<reference evidence="9" key="2">
    <citation type="submission" date="2021-09" db="EMBL/GenBank/DDBJ databases">
        <authorList>
            <person name="Gilroy R."/>
        </authorList>
    </citation>
    <scope>NUCLEOTIDE SEQUENCE</scope>
    <source>
        <strain evidence="9">ChiGjej2B2-19336</strain>
    </source>
</reference>
<keyword evidence="2" id="KW-0479">Metal-binding</keyword>
<keyword evidence="5" id="KW-0411">Iron-sulfur</keyword>
<dbReference type="FunFam" id="3.30.70.20:FF:000035">
    <property type="entry name" value="Iron hydrogenase 1"/>
    <property type="match status" value="1"/>
</dbReference>
<accession>A0A921ATA3</accession>
<dbReference type="GO" id="GO:0008901">
    <property type="term" value="F:ferredoxin hydrogenase activity"/>
    <property type="evidence" value="ECO:0007669"/>
    <property type="project" value="InterPro"/>
</dbReference>
<keyword evidence="3" id="KW-0677">Repeat</keyword>
<sequence>MNASINGKEYTFEPGETILQVARRNGIFIPTLCHFQPLDHKPGTCRVCLAEITDKNGRTEMATTCNTPMEEGMRVNTRSTRVRDMQRLQVELIFADHDQDCGACARHGNCELQDLAEYVGLSTNRFATRMPSVRPLDNTMRGMVRDMTKCVRCMRCVEVCRKMQGVAALTVDGTGVGAHIGVGMAPSQNTSACIQCGQCTLVCPTGALAERDENDTVLDYLANPEITTVFSFAPSVRVILGEEFGLAPGQNVQGRIIAALRRLGADIVIDTDFAADVVIMEEGSELLTRMKNGGKLPTFTSCCPAWVNYAEKHCPEVLPYLSTTRSPQAVVGSLVKTYLAEKMGIPPKKIRNISLMPCTAKKDEAARPQLHVHSTPDTDVVLTIRELSRLFRRCGINLAEVEPEDFDNPYMSASTGAAVIFGATGGVMEAAVRTVYAVLNHKELPGVDVVPVRGEEGMREAEVDLGEGNGVIRVAVVHGLANARKLAEQAIAGNSPYSFIEVMACPGGCVDGGGTCRVKKSYHPHAHERREGLFAIDHDMPRRQSHNNPQIIRLYKDFLGEPNSHKAHELLHTHYTDRSKVQTESISATKKKLTLTDHSA</sequence>
<dbReference type="Pfam" id="PF02906">
    <property type="entry name" value="Fe_hyd_lg_C"/>
    <property type="match status" value="1"/>
</dbReference>
<dbReference type="SMART" id="SM00929">
    <property type="entry name" value="NADH-G_4Fe-4S_3"/>
    <property type="match status" value="1"/>
</dbReference>
<evidence type="ECO:0000313" key="10">
    <source>
        <dbReference type="Proteomes" id="UP000698963"/>
    </source>
</evidence>
<keyword evidence="4" id="KW-0408">Iron</keyword>
<dbReference type="SMART" id="SM00902">
    <property type="entry name" value="Fe_hyd_SSU"/>
    <property type="match status" value="1"/>
</dbReference>
<dbReference type="InterPro" id="IPR003149">
    <property type="entry name" value="Fe_hydrogenase_ssu"/>
</dbReference>
<protein>
    <submittedName>
        <fullName evidence="9">[FeFe] hydrogenase, group A</fullName>
    </submittedName>
</protein>
<dbReference type="SUPFAM" id="SSF54292">
    <property type="entry name" value="2Fe-2S ferredoxin-like"/>
    <property type="match status" value="1"/>
</dbReference>
<dbReference type="InterPro" id="IPR013352">
    <property type="entry name" value="Fe_hydrogenase_subset"/>
</dbReference>
<dbReference type="Proteomes" id="UP000698963">
    <property type="component" value="Unassembled WGS sequence"/>
</dbReference>
<dbReference type="EMBL" id="DYZA01000006">
    <property type="protein sequence ID" value="HJD96075.1"/>
    <property type="molecule type" value="Genomic_DNA"/>
</dbReference>
<evidence type="ECO:0000259" key="8">
    <source>
        <dbReference type="PROSITE" id="PS51839"/>
    </source>
</evidence>
<dbReference type="Gene3D" id="4.10.260.20">
    <property type="entry name" value="Iron hydrogenase, small subunit"/>
    <property type="match status" value="1"/>
</dbReference>
<dbReference type="InterPro" id="IPR019574">
    <property type="entry name" value="NADH_UbQ_OxRdtase_Gsu_4Fe4S-bd"/>
</dbReference>
<dbReference type="AlphaFoldDB" id="A0A921ATA3"/>
<feature type="domain" description="4Fe-4S His(Cys)3-ligated-type" evidence="8">
    <location>
        <begin position="81"/>
        <end position="120"/>
    </location>
</feature>
<feature type="domain" description="4Fe-4S ferredoxin-type" evidence="7">
    <location>
        <begin position="141"/>
        <end position="172"/>
    </location>
</feature>
<dbReference type="PROSITE" id="PS51379">
    <property type="entry name" value="4FE4S_FER_2"/>
    <property type="match status" value="2"/>
</dbReference>
<name>A0A921ATA3_9BACT</name>
<dbReference type="InterPro" id="IPR009016">
    <property type="entry name" value="Fe_hydrogenase"/>
</dbReference>
<dbReference type="Gene3D" id="3.10.20.740">
    <property type="match status" value="1"/>
</dbReference>
<feature type="domain" description="4Fe-4S ferredoxin-type" evidence="7">
    <location>
        <begin position="184"/>
        <end position="213"/>
    </location>
</feature>
<dbReference type="Gene3D" id="3.40.50.1780">
    <property type="match status" value="1"/>
</dbReference>
<comment type="caution">
    <text evidence="9">The sequence shown here is derived from an EMBL/GenBank/DDBJ whole genome shotgun (WGS) entry which is preliminary data.</text>
</comment>
<dbReference type="GO" id="GO:0005506">
    <property type="term" value="F:iron ion binding"/>
    <property type="evidence" value="ECO:0007669"/>
    <property type="project" value="InterPro"/>
</dbReference>
<dbReference type="NCBIfam" id="TIGR02512">
    <property type="entry name" value="FeFe_hydrog_A"/>
    <property type="match status" value="1"/>
</dbReference>
<dbReference type="Pfam" id="PF10588">
    <property type="entry name" value="NADH-G_4Fe-4S_3"/>
    <property type="match status" value="1"/>
</dbReference>
<dbReference type="SUPFAM" id="SSF54862">
    <property type="entry name" value="4Fe-4S ferredoxins"/>
    <property type="match status" value="1"/>
</dbReference>
<evidence type="ECO:0000256" key="5">
    <source>
        <dbReference type="ARBA" id="ARBA00023014"/>
    </source>
</evidence>
<dbReference type="Pfam" id="PF02256">
    <property type="entry name" value="Fe_hyd_SSU"/>
    <property type="match status" value="1"/>
</dbReference>
<proteinExistence type="predicted"/>
<dbReference type="PANTHER" id="PTHR11615">
    <property type="entry name" value="NITRATE, FORMATE, IRON DEHYDROGENASE"/>
    <property type="match status" value="1"/>
</dbReference>
<dbReference type="Pfam" id="PF12838">
    <property type="entry name" value="Fer4_7"/>
    <property type="match status" value="1"/>
</dbReference>
<evidence type="ECO:0000259" key="7">
    <source>
        <dbReference type="PROSITE" id="PS51379"/>
    </source>
</evidence>
<dbReference type="PROSITE" id="PS51085">
    <property type="entry name" value="2FE2S_FER_2"/>
    <property type="match status" value="1"/>
</dbReference>
<evidence type="ECO:0000259" key="6">
    <source>
        <dbReference type="PROSITE" id="PS51085"/>
    </source>
</evidence>
<dbReference type="InterPro" id="IPR017896">
    <property type="entry name" value="4Fe4S_Fe-S-bd"/>
</dbReference>
<evidence type="ECO:0000256" key="3">
    <source>
        <dbReference type="ARBA" id="ARBA00022737"/>
    </source>
</evidence>
<dbReference type="InterPro" id="IPR004108">
    <property type="entry name" value="Fe_hydrogenase_lsu_C"/>
</dbReference>
<evidence type="ECO:0000256" key="4">
    <source>
        <dbReference type="ARBA" id="ARBA00023004"/>
    </source>
</evidence>
<dbReference type="GO" id="GO:0051539">
    <property type="term" value="F:4 iron, 4 sulfur cluster binding"/>
    <property type="evidence" value="ECO:0007669"/>
    <property type="project" value="UniProtKB-KW"/>
</dbReference>
<dbReference type="CDD" id="cd00207">
    <property type="entry name" value="fer2"/>
    <property type="match status" value="1"/>
</dbReference>
<dbReference type="InterPro" id="IPR001041">
    <property type="entry name" value="2Fe-2S_ferredoxin-type"/>
</dbReference>
<dbReference type="Gene3D" id="3.30.70.20">
    <property type="match status" value="1"/>
</dbReference>
<dbReference type="Pfam" id="PF13510">
    <property type="entry name" value="Fer2_4"/>
    <property type="match status" value="1"/>
</dbReference>